<feature type="chain" id="PRO_5031348121" description="DUF2946 domain-containing protein" evidence="2">
    <location>
        <begin position="28"/>
        <end position="119"/>
    </location>
</feature>
<gene>
    <name evidence="3" type="ORF">H3H39_11625</name>
</gene>
<reference evidence="3 4" key="1">
    <citation type="submission" date="2020-07" db="EMBL/GenBank/DDBJ databases">
        <title>Novel species isolated from subtropical streams in China.</title>
        <authorList>
            <person name="Lu H."/>
        </authorList>
    </citation>
    <scope>NUCLEOTIDE SEQUENCE [LARGE SCALE GENOMIC DNA]</scope>
    <source>
        <strain evidence="3 4">LX47W</strain>
    </source>
</reference>
<feature type="signal peptide" evidence="2">
    <location>
        <begin position="1"/>
        <end position="27"/>
    </location>
</feature>
<dbReference type="EMBL" id="JACEZU010000005">
    <property type="protein sequence ID" value="MBA5687695.1"/>
    <property type="molecule type" value="Genomic_DNA"/>
</dbReference>
<accession>A0A7W2F9S0</accession>
<sequence length="119" mass="12500">MNARRTFAYVMLSLLLVLSQQMGISHALSHWSGNGNSSNSGRATASADERQGRASRSLALDQSCDQCLAFAQIGSALDTAVHSFPAARAAAVAVIAAPQQSCSRRTVCVFHSRAPPVLA</sequence>
<name>A0A7W2F9S0_9BURK</name>
<evidence type="ECO:0000256" key="1">
    <source>
        <dbReference type="SAM" id="MobiDB-lite"/>
    </source>
</evidence>
<evidence type="ECO:0000313" key="4">
    <source>
        <dbReference type="Proteomes" id="UP000573499"/>
    </source>
</evidence>
<evidence type="ECO:0000313" key="3">
    <source>
        <dbReference type="EMBL" id="MBA5687695.1"/>
    </source>
</evidence>
<protein>
    <recommendedName>
        <fullName evidence="5">DUF2946 domain-containing protein</fullName>
    </recommendedName>
</protein>
<dbReference type="InterPro" id="IPR021333">
    <property type="entry name" value="DUF2946"/>
</dbReference>
<keyword evidence="2" id="KW-0732">Signal</keyword>
<evidence type="ECO:0008006" key="5">
    <source>
        <dbReference type="Google" id="ProtNLM"/>
    </source>
</evidence>
<organism evidence="3 4">
    <name type="scientific">Rugamonas apoptosis</name>
    <dbReference type="NCBI Taxonomy" id="2758570"/>
    <lineage>
        <taxon>Bacteria</taxon>
        <taxon>Pseudomonadati</taxon>
        <taxon>Pseudomonadota</taxon>
        <taxon>Betaproteobacteria</taxon>
        <taxon>Burkholderiales</taxon>
        <taxon>Oxalobacteraceae</taxon>
        <taxon>Telluria group</taxon>
        <taxon>Rugamonas</taxon>
    </lineage>
</organism>
<dbReference type="Pfam" id="PF11162">
    <property type="entry name" value="DUF2946"/>
    <property type="match status" value="1"/>
</dbReference>
<proteinExistence type="predicted"/>
<comment type="caution">
    <text evidence="3">The sequence shown here is derived from an EMBL/GenBank/DDBJ whole genome shotgun (WGS) entry which is preliminary data.</text>
</comment>
<evidence type="ECO:0000256" key="2">
    <source>
        <dbReference type="SAM" id="SignalP"/>
    </source>
</evidence>
<feature type="region of interest" description="Disordered" evidence="1">
    <location>
        <begin position="34"/>
        <end position="54"/>
    </location>
</feature>
<dbReference type="Proteomes" id="UP000573499">
    <property type="component" value="Unassembled WGS sequence"/>
</dbReference>
<dbReference type="AlphaFoldDB" id="A0A7W2F9S0"/>
<keyword evidence="4" id="KW-1185">Reference proteome</keyword>